<name>A0ABQ0LFH3_MYCCL</name>
<protein>
    <recommendedName>
        <fullName evidence="4">F-box domain-containing protein</fullName>
    </recommendedName>
</protein>
<evidence type="ECO:0000313" key="3">
    <source>
        <dbReference type="Proteomes" id="UP000815677"/>
    </source>
</evidence>
<gene>
    <name evidence="2" type="ORF">MCHLO_06608</name>
</gene>
<evidence type="ECO:0000256" key="1">
    <source>
        <dbReference type="SAM" id="MobiDB-lite"/>
    </source>
</evidence>
<feature type="region of interest" description="Disordered" evidence="1">
    <location>
        <begin position="149"/>
        <end position="174"/>
    </location>
</feature>
<reference evidence="2" key="1">
    <citation type="submission" date="2014-09" db="EMBL/GenBank/DDBJ databases">
        <title>Genome sequence of the luminous mushroom Mycena chlorophos for searching fungal bioluminescence genes.</title>
        <authorList>
            <person name="Tanaka Y."/>
            <person name="Kasuga D."/>
            <person name="Oba Y."/>
            <person name="Hase S."/>
            <person name="Sato K."/>
            <person name="Oba Y."/>
            <person name="Sakakibara Y."/>
        </authorList>
    </citation>
    <scope>NUCLEOTIDE SEQUENCE</scope>
</reference>
<dbReference type="EMBL" id="DF845436">
    <property type="protein sequence ID" value="GAT49284.1"/>
    <property type="molecule type" value="Genomic_DNA"/>
</dbReference>
<evidence type="ECO:0000313" key="2">
    <source>
        <dbReference type="EMBL" id="GAT49284.1"/>
    </source>
</evidence>
<dbReference type="Proteomes" id="UP000815677">
    <property type="component" value="Unassembled WGS sequence"/>
</dbReference>
<keyword evidence="3" id="KW-1185">Reference proteome</keyword>
<accession>A0ABQ0LFH3</accession>
<organism evidence="2 3">
    <name type="scientific">Mycena chlorophos</name>
    <name type="common">Agaric fungus</name>
    <name type="synonym">Agaricus chlorophos</name>
    <dbReference type="NCBI Taxonomy" id="658473"/>
    <lineage>
        <taxon>Eukaryota</taxon>
        <taxon>Fungi</taxon>
        <taxon>Dikarya</taxon>
        <taxon>Basidiomycota</taxon>
        <taxon>Agaricomycotina</taxon>
        <taxon>Agaricomycetes</taxon>
        <taxon>Agaricomycetidae</taxon>
        <taxon>Agaricales</taxon>
        <taxon>Marasmiineae</taxon>
        <taxon>Mycenaceae</taxon>
        <taxon>Mycena</taxon>
    </lineage>
</organism>
<proteinExistence type="predicted"/>
<evidence type="ECO:0008006" key="4">
    <source>
        <dbReference type="Google" id="ProtNLM"/>
    </source>
</evidence>
<sequence>MPSSQLRRIHAPDSAAIVSSLLRPPFSKYTKSLQALSIHFTCASAETLGQFIRLCHATASTLEWIDFNDYMPNESDYSIDETILFRGLSPPPHFNTLTHLSLCVDKDFRHTLFSPAWLVPTLCSKIIPPSVSPALKCVTIGVFLFSGEHPDQHPGEESPSGNPNEEGEGGPLDEGVLSQLDAAVTGNAAIKTVAWRLRDATRIWQHDYKKCVTLDAARFATAVQRMLPKIHTKGILSTEVEQWEADVMLG</sequence>